<proteinExistence type="predicted"/>
<dbReference type="InterPro" id="IPR051043">
    <property type="entry name" value="Sulfatase_Mod_Factor_Kinase"/>
</dbReference>
<dbReference type="Proteomes" id="UP000287853">
    <property type="component" value="Unassembled WGS sequence"/>
</dbReference>
<organism evidence="2 3">
    <name type="scientific">Candidatus Electrothrix aarhusensis</name>
    <dbReference type="NCBI Taxonomy" id="1859131"/>
    <lineage>
        <taxon>Bacteria</taxon>
        <taxon>Pseudomonadati</taxon>
        <taxon>Thermodesulfobacteriota</taxon>
        <taxon>Desulfobulbia</taxon>
        <taxon>Desulfobulbales</taxon>
        <taxon>Desulfobulbaceae</taxon>
        <taxon>Candidatus Electrothrix</taxon>
    </lineage>
</organism>
<dbReference type="InterPro" id="IPR005532">
    <property type="entry name" value="SUMF_dom"/>
</dbReference>
<dbReference type="PANTHER" id="PTHR23150">
    <property type="entry name" value="SULFATASE MODIFYING FACTOR 1, 2"/>
    <property type="match status" value="1"/>
</dbReference>
<name>A0A444IPZ2_9BACT</name>
<accession>A0A444IPZ2</accession>
<dbReference type="SUPFAM" id="SSF56436">
    <property type="entry name" value="C-type lectin-like"/>
    <property type="match status" value="1"/>
</dbReference>
<dbReference type="Gene3D" id="3.90.1580.10">
    <property type="entry name" value="paralog of FGE (formylglycine-generating enzyme)"/>
    <property type="match status" value="1"/>
</dbReference>
<reference evidence="2 3" key="1">
    <citation type="submission" date="2017-01" db="EMBL/GenBank/DDBJ databases">
        <title>The cable genome- insights into the physiology and evolution of filamentous bacteria capable of sulfide oxidation via long distance electron transfer.</title>
        <authorList>
            <person name="Schreiber L."/>
            <person name="Bjerg J.T."/>
            <person name="Boggild A."/>
            <person name="Van De Vossenberg J."/>
            <person name="Meysman F."/>
            <person name="Nielsen L.P."/>
            <person name="Schramm A."/>
            <person name="Kjeldsen K.U."/>
        </authorList>
    </citation>
    <scope>NUCLEOTIDE SEQUENCE [LARGE SCALE GENOMIC DNA]</scope>
    <source>
        <strain evidence="2">MCF</strain>
    </source>
</reference>
<dbReference type="PANTHER" id="PTHR23150:SF35">
    <property type="entry name" value="BLL6746 PROTEIN"/>
    <property type="match status" value="1"/>
</dbReference>
<dbReference type="GO" id="GO:0120147">
    <property type="term" value="F:formylglycine-generating oxidase activity"/>
    <property type="evidence" value="ECO:0007669"/>
    <property type="project" value="TreeGrafter"/>
</dbReference>
<keyword evidence="3" id="KW-1185">Reference proteome</keyword>
<comment type="caution">
    <text evidence="2">The sequence shown here is derived from an EMBL/GenBank/DDBJ whole genome shotgun (WGS) entry which is preliminary data.</text>
</comment>
<evidence type="ECO:0000313" key="3">
    <source>
        <dbReference type="Proteomes" id="UP000287853"/>
    </source>
</evidence>
<gene>
    <name evidence="2" type="ORF">H206_03346</name>
</gene>
<protein>
    <submittedName>
        <fullName evidence="2">Formylglycine-generating enzyme, required for sulfatase activity, contains SUMF1/FGE domain</fullName>
    </submittedName>
</protein>
<dbReference type="InterPro" id="IPR042095">
    <property type="entry name" value="SUMF_sf"/>
</dbReference>
<dbReference type="EMBL" id="MTKO01000138">
    <property type="protein sequence ID" value="RWX42896.1"/>
    <property type="molecule type" value="Genomic_DNA"/>
</dbReference>
<dbReference type="InterPro" id="IPR016187">
    <property type="entry name" value="CTDL_fold"/>
</dbReference>
<dbReference type="AlphaFoldDB" id="A0A444IPZ2"/>
<sequence length="698" mass="80789">MGLGPESLSFVNIEWMKQLYRQLKQFADERTQELDLLRDDFADPLELTRFYVEPCLQAYRPFPRRSGVLSLDPCQPAFSLLNKFFASGVPSNRDGSHQLVLLGEPGAGKSSLLLMLKLMHLGRFWPTGYHCLLLKLDEHTLDKIAAVDNKAKTILLLDALNEDKQARNRPLERFFPLLRAGEPFYRVIISCRSHFFPALTPNSMGRLRIRALSGYNCPILYLAPFAGHQVRQVLHKRLARNTENYIGFQRFGVDRRREKAIQLLTGLGELGRRPLIIQHIKSLLEIEGHRIRDAYRVYESLIQYWSEKQADTLKKSGCRCLPKRFELFSAYVRLARWMEEQGVHEIGEKELQELFCEKAEICQLAHCCPEPALLQETTEHTYRFTHTTYREFLLIHALIYDSRPFPVALRATDQMVRFLDLAHGITDYVNRLNLSEFNPFRYAEIYRTMFSWQDRLGRVRNRVMKGPEMIMLPGGRFRMGDIQGGGSGDARPVHEVELDNFALSRYPVTFEEYDLYCMVTSSRKASDNGWGRGRRPVVDVSWQDANNYCDWLSMVTGRPYRLPTEAEWEYACRAGTETVYFFGNDVRLVQEYAWYAENAGNTTHPVGQKKANPWGLYDLYGNVWEWCADSYKKDYYTELPMSNPHGAEQGGVGRVLRGGSWDSGERFVRSSFRFRLSPGLRIIRVGFRIAQGYQGCQE</sequence>
<evidence type="ECO:0000259" key="1">
    <source>
        <dbReference type="Pfam" id="PF03781"/>
    </source>
</evidence>
<evidence type="ECO:0000313" key="2">
    <source>
        <dbReference type="EMBL" id="RWX42896.1"/>
    </source>
</evidence>
<dbReference type="Pfam" id="PF03781">
    <property type="entry name" value="FGE-sulfatase"/>
    <property type="match status" value="1"/>
</dbReference>
<feature type="domain" description="Sulfatase-modifying factor enzyme-like" evidence="1">
    <location>
        <begin position="466"/>
        <end position="690"/>
    </location>
</feature>